<gene>
    <name evidence="2" type="ORF">BKP45_15895</name>
</gene>
<dbReference type="EMBL" id="MLQS01000027">
    <property type="protein sequence ID" value="OIJ18764.1"/>
    <property type="molecule type" value="Genomic_DNA"/>
</dbReference>
<name>A0A1S2M2C5_9BACI</name>
<evidence type="ECO:0008006" key="4">
    <source>
        <dbReference type="Google" id="ProtNLM"/>
    </source>
</evidence>
<sequence>MSKDIQELTVELEFENGEKFELHFEEEELTLYKKTDAGDEEINNDGKVFPTDFMDKLSISSDMDAEKISEKVVAALGDDSFIEADIEVVFTDGSEVEFKIEAEEDDEEDEAEEDDEEDDEEDE</sequence>
<evidence type="ECO:0000313" key="3">
    <source>
        <dbReference type="Proteomes" id="UP000180057"/>
    </source>
</evidence>
<protein>
    <recommendedName>
        <fullName evidence="4">YusW-like protein</fullName>
    </recommendedName>
</protein>
<comment type="caution">
    <text evidence="2">The sequence shown here is derived from an EMBL/GenBank/DDBJ whole genome shotgun (WGS) entry which is preliminary data.</text>
</comment>
<keyword evidence="3" id="KW-1185">Reference proteome</keyword>
<accession>A0A1S2M2C5</accession>
<dbReference type="Proteomes" id="UP000180057">
    <property type="component" value="Unassembled WGS sequence"/>
</dbReference>
<proteinExistence type="predicted"/>
<dbReference type="AlphaFoldDB" id="A0A1S2M2C5"/>
<feature type="compositionally biased region" description="Acidic residues" evidence="1">
    <location>
        <begin position="102"/>
        <end position="123"/>
    </location>
</feature>
<feature type="region of interest" description="Disordered" evidence="1">
    <location>
        <begin position="94"/>
        <end position="123"/>
    </location>
</feature>
<dbReference type="STRING" id="472963.BKP45_15895"/>
<evidence type="ECO:0000256" key="1">
    <source>
        <dbReference type="SAM" id="MobiDB-lite"/>
    </source>
</evidence>
<organism evidence="2 3">
    <name type="scientific">Anaerobacillus alkalidiazotrophicus</name>
    <dbReference type="NCBI Taxonomy" id="472963"/>
    <lineage>
        <taxon>Bacteria</taxon>
        <taxon>Bacillati</taxon>
        <taxon>Bacillota</taxon>
        <taxon>Bacilli</taxon>
        <taxon>Bacillales</taxon>
        <taxon>Bacillaceae</taxon>
        <taxon>Anaerobacillus</taxon>
    </lineage>
</organism>
<dbReference type="RefSeq" id="WP_071390679.1">
    <property type="nucleotide sequence ID" value="NZ_MLQS01000027.1"/>
</dbReference>
<evidence type="ECO:0000313" key="2">
    <source>
        <dbReference type="EMBL" id="OIJ18764.1"/>
    </source>
</evidence>
<reference evidence="2 3" key="1">
    <citation type="submission" date="2016-10" db="EMBL/GenBank/DDBJ databases">
        <title>Draft genome sequences of four alkaliphilic bacteria belonging to the Anaerobacillus genus.</title>
        <authorList>
            <person name="Bassil N.M."/>
            <person name="Lloyd J.R."/>
        </authorList>
    </citation>
    <scope>NUCLEOTIDE SEQUENCE [LARGE SCALE GENOMIC DNA]</scope>
    <source>
        <strain evidence="2 3">DSM 22531</strain>
    </source>
</reference>